<keyword evidence="4" id="KW-1185">Reference proteome</keyword>
<dbReference type="AlphaFoldDB" id="A0A446C2V2"/>
<evidence type="ECO:0000313" key="3">
    <source>
        <dbReference type="EMBL" id="SSW62227.1"/>
    </source>
</evidence>
<dbReference type="Proteomes" id="UP000289184">
    <property type="component" value="Unassembled WGS sequence"/>
</dbReference>
<dbReference type="EMBL" id="UFQB01000001">
    <property type="protein sequence ID" value="SSW62227.1"/>
    <property type="molecule type" value="Genomic_DNA"/>
</dbReference>
<dbReference type="RefSeq" id="WP_244240227.1">
    <property type="nucleotide sequence ID" value="NZ_UFQB01000001.1"/>
</dbReference>
<evidence type="ECO:0000313" key="4">
    <source>
        <dbReference type="Proteomes" id="UP000289184"/>
    </source>
</evidence>
<keyword evidence="2" id="KW-0732">Signal</keyword>
<organism evidence="3 4">
    <name type="scientific">Achromobacter agilis</name>
    <dbReference type="NCBI Taxonomy" id="1353888"/>
    <lineage>
        <taxon>Bacteria</taxon>
        <taxon>Pseudomonadati</taxon>
        <taxon>Pseudomonadota</taxon>
        <taxon>Betaproteobacteria</taxon>
        <taxon>Burkholderiales</taxon>
        <taxon>Alcaligenaceae</taxon>
        <taxon>Achromobacter</taxon>
    </lineage>
</organism>
<proteinExistence type="predicted"/>
<feature type="signal peptide" evidence="2">
    <location>
        <begin position="1"/>
        <end position="27"/>
    </location>
</feature>
<gene>
    <name evidence="3" type="ORF">AGI3411_00410</name>
</gene>
<name>A0A446C2V2_9BURK</name>
<feature type="region of interest" description="Disordered" evidence="1">
    <location>
        <begin position="122"/>
        <end position="173"/>
    </location>
</feature>
<evidence type="ECO:0000256" key="2">
    <source>
        <dbReference type="SAM" id="SignalP"/>
    </source>
</evidence>
<accession>A0A446C2V2</accession>
<feature type="chain" id="PRO_5019434887" evidence="2">
    <location>
        <begin position="28"/>
        <end position="173"/>
    </location>
</feature>
<reference evidence="3 4" key="1">
    <citation type="submission" date="2018-07" db="EMBL/GenBank/DDBJ databases">
        <authorList>
            <person name="Peeters C."/>
        </authorList>
    </citation>
    <scope>NUCLEOTIDE SEQUENCE [LARGE SCALE GENOMIC DNA]</scope>
    <source>
        <strain evidence="3 4">LMG 3411</strain>
    </source>
</reference>
<feature type="compositionally biased region" description="Basic and acidic residues" evidence="1">
    <location>
        <begin position="149"/>
        <end position="173"/>
    </location>
</feature>
<sequence>MPGSSNRARARLFVFCLLAGLMPPVWAQPQAAGTPQANGAPFDAEAPVGRNALTAGPEPRVRVQGSPDHAAIFGTEDEDELALAGQERALDTQRSQLKLLERILDSRPAYVDPHPPATIPLNGGVAPMRPLAPAPAGSRLDDAGNGTRRSMDEMQHRVDGLRREADELRQRGR</sequence>
<protein>
    <submittedName>
        <fullName evidence="3">Uncharacterized protein</fullName>
    </submittedName>
</protein>
<evidence type="ECO:0000256" key="1">
    <source>
        <dbReference type="SAM" id="MobiDB-lite"/>
    </source>
</evidence>